<dbReference type="EMBL" id="QFWV02000007">
    <property type="protein sequence ID" value="RKF06264.1"/>
    <property type="molecule type" value="Genomic_DNA"/>
</dbReference>
<keyword evidence="1" id="KW-0472">Membrane</keyword>
<dbReference type="AlphaFoldDB" id="A0A3A8AHY3"/>
<keyword evidence="3" id="KW-1185">Reference proteome</keyword>
<keyword evidence="1" id="KW-1133">Transmembrane helix</keyword>
<feature type="transmembrane region" description="Helical" evidence="1">
    <location>
        <begin position="7"/>
        <end position="28"/>
    </location>
</feature>
<evidence type="ECO:0000313" key="3">
    <source>
        <dbReference type="Proteomes" id="UP000246132"/>
    </source>
</evidence>
<feature type="transmembrane region" description="Helical" evidence="1">
    <location>
        <begin position="48"/>
        <end position="71"/>
    </location>
</feature>
<reference evidence="2 3" key="1">
    <citation type="journal article" date="2018" name="Int. J. Syst. Bacteriol.">
        <title>Oceaniradius stylonemae gen. nov., sp. nov., isolated from a red alga, Stylonema cornu-cervi.</title>
        <authorList>
            <person name="Jeong S."/>
        </authorList>
    </citation>
    <scope>NUCLEOTIDE SEQUENCE [LARGE SCALE GENOMIC DNA]</scope>
    <source>
        <strain evidence="2 3">StC1</strain>
    </source>
</reference>
<protein>
    <submittedName>
        <fullName evidence="2">Uncharacterized protein</fullName>
    </submittedName>
</protein>
<comment type="caution">
    <text evidence="2">The sequence shown here is derived from an EMBL/GenBank/DDBJ whole genome shotgun (WGS) entry which is preliminary data.</text>
</comment>
<name>A0A3A8AHY3_9HYPH</name>
<proteinExistence type="predicted"/>
<evidence type="ECO:0000313" key="2">
    <source>
        <dbReference type="EMBL" id="RKF06264.1"/>
    </source>
</evidence>
<sequence>MPKLIRFVVINSAIGVLIGWAIAASLLWMNISGLGDMFMHSDAKPVVIALLFMSFGVTFGFAYLATAVMLMPTGKDDFDRL</sequence>
<dbReference type="Proteomes" id="UP000246132">
    <property type="component" value="Unassembled WGS sequence"/>
</dbReference>
<organism evidence="2 3">
    <name type="scientific">Oceaniradius stylonematis</name>
    <dbReference type="NCBI Taxonomy" id="2184161"/>
    <lineage>
        <taxon>Bacteria</taxon>
        <taxon>Pseudomonadati</taxon>
        <taxon>Pseudomonadota</taxon>
        <taxon>Alphaproteobacteria</taxon>
        <taxon>Hyphomicrobiales</taxon>
        <taxon>Ahrensiaceae</taxon>
        <taxon>Oceaniradius</taxon>
    </lineage>
</organism>
<evidence type="ECO:0000256" key="1">
    <source>
        <dbReference type="SAM" id="Phobius"/>
    </source>
</evidence>
<gene>
    <name evidence="2" type="ORF">DEM25_011560</name>
</gene>
<keyword evidence="1" id="KW-0812">Transmembrane</keyword>
<dbReference type="RefSeq" id="WP_109765911.1">
    <property type="nucleotide sequence ID" value="NZ_QFWV02000007.1"/>
</dbReference>
<dbReference type="OrthoDB" id="8115457at2"/>
<accession>A0A3A8AHY3</accession>